<gene>
    <name evidence="3" type="ORF">MAR_011896</name>
</gene>
<evidence type="ECO:0000259" key="2">
    <source>
        <dbReference type="PROSITE" id="PS50835"/>
    </source>
</evidence>
<dbReference type="InterPro" id="IPR007110">
    <property type="entry name" value="Ig-like_dom"/>
</dbReference>
<dbReference type="PROSITE" id="PS50835">
    <property type="entry name" value="IG_LIKE"/>
    <property type="match status" value="1"/>
</dbReference>
<organism evidence="3 4">
    <name type="scientific">Mya arenaria</name>
    <name type="common">Soft-shell clam</name>
    <dbReference type="NCBI Taxonomy" id="6604"/>
    <lineage>
        <taxon>Eukaryota</taxon>
        <taxon>Metazoa</taxon>
        <taxon>Spiralia</taxon>
        <taxon>Lophotrochozoa</taxon>
        <taxon>Mollusca</taxon>
        <taxon>Bivalvia</taxon>
        <taxon>Autobranchia</taxon>
        <taxon>Heteroconchia</taxon>
        <taxon>Euheterodonta</taxon>
        <taxon>Imparidentia</taxon>
        <taxon>Neoheterodontei</taxon>
        <taxon>Myida</taxon>
        <taxon>Myoidea</taxon>
        <taxon>Myidae</taxon>
        <taxon>Mya</taxon>
    </lineage>
</organism>
<accession>A0ABY7FX17</accession>
<dbReference type="InterPro" id="IPR013783">
    <property type="entry name" value="Ig-like_fold"/>
</dbReference>
<evidence type="ECO:0000256" key="1">
    <source>
        <dbReference type="SAM" id="SignalP"/>
    </source>
</evidence>
<evidence type="ECO:0000313" key="3">
    <source>
        <dbReference type="EMBL" id="WAR26192.1"/>
    </source>
</evidence>
<feature type="chain" id="PRO_5046565742" description="Ig-like domain-containing protein" evidence="1">
    <location>
        <begin position="26"/>
        <end position="141"/>
    </location>
</feature>
<dbReference type="EMBL" id="CP111025">
    <property type="protein sequence ID" value="WAR26192.1"/>
    <property type="molecule type" value="Genomic_DNA"/>
</dbReference>
<feature type="signal peptide" evidence="1">
    <location>
        <begin position="1"/>
        <end position="25"/>
    </location>
</feature>
<dbReference type="Proteomes" id="UP001164746">
    <property type="component" value="Chromosome 14"/>
</dbReference>
<reference evidence="3" key="1">
    <citation type="submission" date="2022-11" db="EMBL/GenBank/DDBJ databases">
        <title>Centuries of genome instability and evolution in soft-shell clam transmissible cancer (bioRxiv).</title>
        <authorList>
            <person name="Hart S.F.M."/>
            <person name="Yonemitsu M.A."/>
            <person name="Giersch R.M."/>
            <person name="Beal B.F."/>
            <person name="Arriagada G."/>
            <person name="Davis B.W."/>
            <person name="Ostrander E.A."/>
            <person name="Goff S.P."/>
            <person name="Metzger M.J."/>
        </authorList>
    </citation>
    <scope>NUCLEOTIDE SEQUENCE</scope>
    <source>
        <strain evidence="3">MELC-2E11</strain>
        <tissue evidence="3">Siphon/mantle</tissue>
    </source>
</reference>
<protein>
    <recommendedName>
        <fullName evidence="2">Ig-like domain-containing protein</fullName>
    </recommendedName>
</protein>
<dbReference type="InterPro" id="IPR036179">
    <property type="entry name" value="Ig-like_dom_sf"/>
</dbReference>
<name>A0ABY7FX17_MYAAR</name>
<keyword evidence="1" id="KW-0732">Signal</keyword>
<dbReference type="Gene3D" id="2.60.40.10">
    <property type="entry name" value="Immunoglobulins"/>
    <property type="match status" value="1"/>
</dbReference>
<sequence>MMDSEKAVFHMVVLFMNVLTSICRGEQIRLSPEVSELVIAEGNRLQLDCIHDNNKNAQSAYFTKNGEIVTLDNDDDYMITSKSRMINATIGTRQTIKTLVKDSTAPTDNGVFACKSGNIEASINVIVFKDGHFTSTAAVIK</sequence>
<keyword evidence="4" id="KW-1185">Reference proteome</keyword>
<proteinExistence type="predicted"/>
<evidence type="ECO:0000313" key="4">
    <source>
        <dbReference type="Proteomes" id="UP001164746"/>
    </source>
</evidence>
<dbReference type="SUPFAM" id="SSF48726">
    <property type="entry name" value="Immunoglobulin"/>
    <property type="match status" value="1"/>
</dbReference>
<feature type="domain" description="Ig-like" evidence="2">
    <location>
        <begin position="32"/>
        <end position="124"/>
    </location>
</feature>